<feature type="domain" description="PE" evidence="4">
    <location>
        <begin position="3"/>
        <end position="88"/>
    </location>
</feature>
<dbReference type="InterPro" id="IPR000084">
    <property type="entry name" value="PE-PGRS_N"/>
</dbReference>
<dbReference type="InterPro" id="IPR038332">
    <property type="entry name" value="PPE_sf"/>
</dbReference>
<feature type="region of interest" description="Disordered" evidence="2">
    <location>
        <begin position="87"/>
        <end position="110"/>
    </location>
</feature>
<feature type="compositionally biased region" description="Polar residues" evidence="2">
    <location>
        <begin position="274"/>
        <end position="290"/>
    </location>
</feature>
<comment type="similarity">
    <text evidence="1">Belongs to the mycobacterial PPE family.</text>
</comment>
<dbReference type="Proteomes" id="UP000523447">
    <property type="component" value="Unassembled WGS sequence"/>
</dbReference>
<dbReference type="AlphaFoldDB" id="A0A7X6RIJ0"/>
<feature type="region of interest" description="Disordered" evidence="2">
    <location>
        <begin position="274"/>
        <end position="297"/>
    </location>
</feature>
<dbReference type="InterPro" id="IPR000030">
    <property type="entry name" value="PPE_dom"/>
</dbReference>
<protein>
    <submittedName>
        <fullName evidence="5">PPE domain-containing protein</fullName>
    </submittedName>
</protein>
<feature type="domain" description="PPE" evidence="3">
    <location>
        <begin position="134"/>
        <end position="270"/>
    </location>
</feature>
<evidence type="ECO:0000313" key="5">
    <source>
        <dbReference type="EMBL" id="NKY87232.1"/>
    </source>
</evidence>
<dbReference type="Gene3D" id="1.20.1260.20">
    <property type="entry name" value="PPE superfamily"/>
    <property type="match status" value="1"/>
</dbReference>
<evidence type="ECO:0000256" key="2">
    <source>
        <dbReference type="SAM" id="MobiDB-lite"/>
    </source>
</evidence>
<keyword evidence="6" id="KW-1185">Reference proteome</keyword>
<name>A0A7X6RIJ0_9NOCA</name>
<dbReference type="EMBL" id="JAAXPE010000016">
    <property type="protein sequence ID" value="NKY87232.1"/>
    <property type="molecule type" value="Genomic_DNA"/>
</dbReference>
<dbReference type="Pfam" id="PF00823">
    <property type="entry name" value="PPE"/>
    <property type="match status" value="1"/>
</dbReference>
<evidence type="ECO:0000313" key="6">
    <source>
        <dbReference type="Proteomes" id="UP000523447"/>
    </source>
</evidence>
<dbReference type="Pfam" id="PF00934">
    <property type="entry name" value="PE"/>
    <property type="match status" value="1"/>
</dbReference>
<sequence length="505" mass="51440">MALNVDPAELVSMAGELATMAQITGAALPKDWVVPAGADPISAQAVPQLNGHAATVMNGLLGVLNEVHRSAWNVGAAAVDYTRTDDENGRKVAGAGGSEQAVNPVAETPPHTPRFAPEFRFPMVGTEVDPLTFAQQLHSGPGPGHAAQFAQNLRSYLATTHTAATGHIDRTAAGMQHWTPVGSLAAQQLTEHRSWLDQLGSALSELADGIENYSNAFTAAKAKHPTPAEIIAARKELVAAMRSKNEVAMQDALAKFQEQNARSAQTVGEYEISVNSKTPGKNGTNGTAQAGSDGGGQDLQALMQMIPAMMSMMQTGMSTMGQDGQFDSIGDAESGLGEYGDYGDYGVGGYGGNAATPIGDLTSSIGSGAGGGGDSLPSVTVGPMPTVASVASSSPASNPSASNASAMPKAPVIDALGSSPAAATRGVAGAAGMPYMPMTPGMPGAGGGNNERNRVVAWHPDRLMYVDDTPHTEQVIGEKPTIAPAVTPPTPSPAKQAPTQTGGNA</sequence>
<evidence type="ECO:0000256" key="1">
    <source>
        <dbReference type="ARBA" id="ARBA00010652"/>
    </source>
</evidence>
<dbReference type="SUPFAM" id="SSF140459">
    <property type="entry name" value="PE/PPE dimer-like"/>
    <property type="match status" value="1"/>
</dbReference>
<gene>
    <name evidence="5" type="ORF">HGA07_16525</name>
</gene>
<reference evidence="5 6" key="1">
    <citation type="submission" date="2020-04" db="EMBL/GenBank/DDBJ databases">
        <title>MicrobeNet Type strains.</title>
        <authorList>
            <person name="Nicholson A.C."/>
        </authorList>
    </citation>
    <scope>NUCLEOTIDE SEQUENCE [LARGE SCALE GENOMIC DNA]</scope>
    <source>
        <strain evidence="5 6">DSM 44445</strain>
    </source>
</reference>
<proteinExistence type="inferred from homology"/>
<accession>A0A7X6RIJ0</accession>
<evidence type="ECO:0000259" key="3">
    <source>
        <dbReference type="Pfam" id="PF00823"/>
    </source>
</evidence>
<feature type="region of interest" description="Disordered" evidence="2">
    <location>
        <begin position="481"/>
        <end position="505"/>
    </location>
</feature>
<comment type="caution">
    <text evidence="5">The sequence shown here is derived from an EMBL/GenBank/DDBJ whole genome shotgun (WGS) entry which is preliminary data.</text>
</comment>
<evidence type="ECO:0000259" key="4">
    <source>
        <dbReference type="Pfam" id="PF00934"/>
    </source>
</evidence>
<organism evidence="5 6">
    <name type="scientific">Nocardia veterana</name>
    <dbReference type="NCBI Taxonomy" id="132249"/>
    <lineage>
        <taxon>Bacteria</taxon>
        <taxon>Bacillati</taxon>
        <taxon>Actinomycetota</taxon>
        <taxon>Actinomycetes</taxon>
        <taxon>Mycobacteriales</taxon>
        <taxon>Nocardiaceae</taxon>
        <taxon>Nocardia</taxon>
    </lineage>
</organism>
<dbReference type="RefSeq" id="WP_040723855.1">
    <property type="nucleotide sequence ID" value="NZ_CAWPHS010000008.1"/>
</dbReference>